<dbReference type="SUPFAM" id="SSF81606">
    <property type="entry name" value="PP2C-like"/>
    <property type="match status" value="1"/>
</dbReference>
<gene>
    <name evidence="4" type="ORF">STAFG_1699</name>
</gene>
<dbReference type="InterPro" id="IPR052016">
    <property type="entry name" value="Bact_Sigma-Reg"/>
</dbReference>
<dbReference type="AlphaFoldDB" id="S4MWH5"/>
<dbReference type="InterPro" id="IPR036457">
    <property type="entry name" value="PPM-type-like_dom_sf"/>
</dbReference>
<feature type="domain" description="PPM-type phosphatase" evidence="3">
    <location>
        <begin position="96"/>
        <end position="305"/>
    </location>
</feature>
<accession>S4MWH5</accession>
<comment type="caution">
    <text evidence="4">The sequence shown here is derived from an EMBL/GenBank/DDBJ whole genome shotgun (WGS) entry which is preliminary data.</text>
</comment>
<dbReference type="Gene3D" id="3.60.40.10">
    <property type="entry name" value="PPM-type phosphatase domain"/>
    <property type="match status" value="2"/>
</dbReference>
<evidence type="ECO:0000259" key="3">
    <source>
        <dbReference type="SMART" id="SM00331"/>
    </source>
</evidence>
<feature type="region of interest" description="Disordered" evidence="2">
    <location>
        <begin position="154"/>
        <end position="206"/>
    </location>
</feature>
<name>S4MWH5_9ACTN</name>
<dbReference type="InterPro" id="IPR001932">
    <property type="entry name" value="PPM-type_phosphatase-like_dom"/>
</dbReference>
<dbReference type="PANTHER" id="PTHR43156:SF2">
    <property type="entry name" value="STAGE II SPORULATION PROTEIN E"/>
    <property type="match status" value="1"/>
</dbReference>
<evidence type="ECO:0000256" key="2">
    <source>
        <dbReference type="SAM" id="MobiDB-lite"/>
    </source>
</evidence>
<organism evidence="4 5">
    <name type="scientific">Streptomyces afghaniensis 772</name>
    <dbReference type="NCBI Taxonomy" id="1283301"/>
    <lineage>
        <taxon>Bacteria</taxon>
        <taxon>Bacillati</taxon>
        <taxon>Actinomycetota</taxon>
        <taxon>Actinomycetes</taxon>
        <taxon>Kitasatosporales</taxon>
        <taxon>Streptomycetaceae</taxon>
        <taxon>Streptomyces</taxon>
    </lineage>
</organism>
<reference evidence="4 5" key="1">
    <citation type="submission" date="2013-02" db="EMBL/GenBank/DDBJ databases">
        <title>Draft Genome Sequence of Streptomyces afghaniensis, Which Produces Compounds of the Julimycin B-Complex.</title>
        <authorList>
            <person name="Gruening B.A."/>
            <person name="Praeg A."/>
            <person name="Erxleben A."/>
            <person name="Guenther S."/>
            <person name="Fiedler H.-P."/>
            <person name="Goodfellow M."/>
            <person name="Mueller M."/>
        </authorList>
    </citation>
    <scope>NUCLEOTIDE SEQUENCE [LARGE SCALE GENOMIC DNA]</scope>
    <source>
        <strain evidence="4 5">772</strain>
    </source>
</reference>
<feature type="compositionally biased region" description="Basic residues" evidence="2">
    <location>
        <begin position="183"/>
        <end position="201"/>
    </location>
</feature>
<dbReference type="EMBL" id="AOPY01001328">
    <property type="protein sequence ID" value="EPJ41271.1"/>
    <property type="molecule type" value="Genomic_DNA"/>
</dbReference>
<feature type="compositionally biased region" description="Pro residues" evidence="2">
    <location>
        <begin position="164"/>
        <end position="175"/>
    </location>
</feature>
<proteinExistence type="predicted"/>
<dbReference type="SMART" id="SM00331">
    <property type="entry name" value="PP2C_SIG"/>
    <property type="match status" value="1"/>
</dbReference>
<sequence length="312" mass="34049">MRAQELVQAPEGEHGQRVLAPVTNRGDAVGVLELLLPQVTQDVLEQVEEAAHALAYIIVTDRRFTDLYHWGNRTTSVSLAAEIQRQLLPSAPSCEAAEFALAGALVPAADIAGDTYDYAVDPDTLHLSITDAMGHDVDAALDWPTLLVNASRGARRAGTGLAEPGPPDPPGPPRPRQTDLRHRPAAAHRPGRDRRPARQRGHPWPLRLRDGTVDELRLAVNLPFGVAEHKGPYKVQNLDLRPGDRLVLYTDGMQERQAQKVDLPGLIRDTAGEHPREVARNLATTVTDACNGHPEDDATVLCLDWHGPLPHH</sequence>
<keyword evidence="5" id="KW-1185">Reference proteome</keyword>
<keyword evidence="1" id="KW-0378">Hydrolase</keyword>
<protein>
    <recommendedName>
        <fullName evidence="3">PPM-type phosphatase domain-containing protein</fullName>
    </recommendedName>
</protein>
<evidence type="ECO:0000313" key="4">
    <source>
        <dbReference type="EMBL" id="EPJ41271.1"/>
    </source>
</evidence>
<dbReference type="PATRIC" id="fig|1283301.3.peg.1676"/>
<dbReference type="Pfam" id="PF07228">
    <property type="entry name" value="SpoIIE"/>
    <property type="match status" value="1"/>
</dbReference>
<dbReference type="GO" id="GO:0016791">
    <property type="term" value="F:phosphatase activity"/>
    <property type="evidence" value="ECO:0007669"/>
    <property type="project" value="TreeGrafter"/>
</dbReference>
<dbReference type="Proteomes" id="UP000015001">
    <property type="component" value="Unassembled WGS sequence"/>
</dbReference>
<evidence type="ECO:0000256" key="1">
    <source>
        <dbReference type="ARBA" id="ARBA00022801"/>
    </source>
</evidence>
<dbReference type="PANTHER" id="PTHR43156">
    <property type="entry name" value="STAGE II SPORULATION PROTEIN E-RELATED"/>
    <property type="match status" value="1"/>
</dbReference>
<evidence type="ECO:0000313" key="5">
    <source>
        <dbReference type="Proteomes" id="UP000015001"/>
    </source>
</evidence>
<dbReference type="HOGENOM" id="CLU_043255_0_0_11"/>